<evidence type="ECO:0000313" key="3">
    <source>
        <dbReference type="Proteomes" id="UP000217289"/>
    </source>
</evidence>
<feature type="transmembrane region" description="Helical" evidence="1">
    <location>
        <begin position="34"/>
        <end position="55"/>
    </location>
</feature>
<keyword evidence="1" id="KW-1133">Transmembrane helix</keyword>
<dbReference type="EMBL" id="CP022163">
    <property type="protein sequence ID" value="ATB27027.1"/>
    <property type="molecule type" value="Genomic_DNA"/>
</dbReference>
<dbReference type="Proteomes" id="UP000217289">
    <property type="component" value="Chromosome"/>
</dbReference>
<dbReference type="KEGG" id="mbd:MEBOL_000462"/>
<sequence>MVHNGRAIIEPIMTNTPYTLELPSHPVTNRGARALVQVCVFALALVTVLLGALLLRAHGAGPPF</sequence>
<gene>
    <name evidence="2" type="ORF">MEBOL_000462</name>
</gene>
<keyword evidence="1" id="KW-0472">Membrane</keyword>
<accession>A0A286NV96</accession>
<reference evidence="2 3" key="1">
    <citation type="submission" date="2017-06" db="EMBL/GenBank/DDBJ databases">
        <authorList>
            <person name="Kim H.J."/>
            <person name="Triplett B.A."/>
        </authorList>
    </citation>
    <scope>NUCLEOTIDE SEQUENCE [LARGE SCALE GENOMIC DNA]</scope>
    <source>
        <strain evidence="2 3">DSM 14713</strain>
    </source>
</reference>
<proteinExistence type="predicted"/>
<evidence type="ECO:0000313" key="2">
    <source>
        <dbReference type="EMBL" id="ATB27027.1"/>
    </source>
</evidence>
<name>A0A286NV96_9BACT</name>
<evidence type="ECO:0000256" key="1">
    <source>
        <dbReference type="SAM" id="Phobius"/>
    </source>
</evidence>
<protein>
    <submittedName>
        <fullName evidence="2">Uncharacterized protein</fullName>
    </submittedName>
</protein>
<keyword evidence="1" id="KW-0812">Transmembrane</keyword>
<keyword evidence="3" id="KW-1185">Reference proteome</keyword>
<organism evidence="2 3">
    <name type="scientific">Melittangium boletus DSM 14713</name>
    <dbReference type="NCBI Taxonomy" id="1294270"/>
    <lineage>
        <taxon>Bacteria</taxon>
        <taxon>Pseudomonadati</taxon>
        <taxon>Myxococcota</taxon>
        <taxon>Myxococcia</taxon>
        <taxon>Myxococcales</taxon>
        <taxon>Cystobacterineae</taxon>
        <taxon>Archangiaceae</taxon>
        <taxon>Melittangium</taxon>
    </lineage>
</organism>
<dbReference type="AlphaFoldDB" id="A0A286NV96"/>